<proteinExistence type="predicted"/>
<dbReference type="OrthoDB" id="2279898at2"/>
<protein>
    <submittedName>
        <fullName evidence="1">Uncharacterized protein</fullName>
    </submittedName>
</protein>
<comment type="caution">
    <text evidence="1">The sequence shown here is derived from an EMBL/GenBank/DDBJ whole genome shotgun (WGS) entry which is preliminary data.</text>
</comment>
<gene>
    <name evidence="1" type="ORF">FC18_GL000344</name>
</gene>
<organism evidence="1 2">
    <name type="scientific">Lacticaseibacillus sharpeae JCM 1186 = DSM 20505</name>
    <dbReference type="NCBI Taxonomy" id="1291052"/>
    <lineage>
        <taxon>Bacteria</taxon>
        <taxon>Bacillati</taxon>
        <taxon>Bacillota</taxon>
        <taxon>Bacilli</taxon>
        <taxon>Lactobacillales</taxon>
        <taxon>Lactobacillaceae</taxon>
        <taxon>Lacticaseibacillus</taxon>
    </lineage>
</organism>
<dbReference type="AlphaFoldDB" id="A0A0R1ZHV6"/>
<dbReference type="Proteomes" id="UP000051679">
    <property type="component" value="Unassembled WGS sequence"/>
</dbReference>
<name>A0A0R1ZHV6_9LACO</name>
<accession>A0A0R1ZHV6</accession>
<dbReference type="STRING" id="1291052.FC18_GL000344"/>
<keyword evidence="2" id="KW-1185">Reference proteome</keyword>
<sequence length="252" mass="29308">MAGLLKYSDFENWREVDNVVQAAQKDVIKDVRRLSHVTYWGNRDKLNVFKEAHPKFFETNFRTLSYEDACRFYEEHNESAVSEYLDLDLMLRVTKLMYRRGQFEQLLDRVFYAVSFLQSWGYEITSVYLSAISEAVFLGIDGTQYDRFAKQFADEGEFDNVEGLTFDADNPFTVRISTSRDIGMPITSPLYSKAFNVDLDVTRWIPVPQELLLFHDRDGKEIRSASPTAAKTARQARDAKNTMLRWKLGLTQ</sequence>
<reference evidence="1 2" key="1">
    <citation type="journal article" date="2015" name="Genome Announc.">
        <title>Expanding the biotechnology potential of lactobacilli through comparative genomics of 213 strains and associated genera.</title>
        <authorList>
            <person name="Sun Z."/>
            <person name="Harris H.M."/>
            <person name="McCann A."/>
            <person name="Guo C."/>
            <person name="Argimon S."/>
            <person name="Zhang W."/>
            <person name="Yang X."/>
            <person name="Jeffery I.B."/>
            <person name="Cooney J.C."/>
            <person name="Kagawa T.F."/>
            <person name="Liu W."/>
            <person name="Song Y."/>
            <person name="Salvetti E."/>
            <person name="Wrobel A."/>
            <person name="Rasinkangas P."/>
            <person name="Parkhill J."/>
            <person name="Rea M.C."/>
            <person name="O'Sullivan O."/>
            <person name="Ritari J."/>
            <person name="Douillard F.P."/>
            <person name="Paul Ross R."/>
            <person name="Yang R."/>
            <person name="Briner A.E."/>
            <person name="Felis G.E."/>
            <person name="de Vos W.M."/>
            <person name="Barrangou R."/>
            <person name="Klaenhammer T.R."/>
            <person name="Caufield P.W."/>
            <person name="Cui Y."/>
            <person name="Zhang H."/>
            <person name="O'Toole P.W."/>
        </authorList>
    </citation>
    <scope>NUCLEOTIDE SEQUENCE [LARGE SCALE GENOMIC DNA]</scope>
    <source>
        <strain evidence="1 2">DSM 20505</strain>
    </source>
</reference>
<dbReference type="EMBL" id="AYYO01000055">
    <property type="protein sequence ID" value="KRM54536.1"/>
    <property type="molecule type" value="Genomic_DNA"/>
</dbReference>
<dbReference type="RefSeq" id="WP_054676874.1">
    <property type="nucleotide sequence ID" value="NZ_AYYO01000055.1"/>
</dbReference>
<evidence type="ECO:0000313" key="1">
    <source>
        <dbReference type="EMBL" id="KRM54536.1"/>
    </source>
</evidence>
<dbReference type="PATRIC" id="fig|1291052.5.peg.355"/>
<evidence type="ECO:0000313" key="2">
    <source>
        <dbReference type="Proteomes" id="UP000051679"/>
    </source>
</evidence>